<gene>
    <name evidence="2" type="ORF">NJ959_24875</name>
</gene>
<feature type="domain" description="Mo-dependent nitrogenase C-terminal" evidence="1">
    <location>
        <begin position="60"/>
        <end position="136"/>
    </location>
</feature>
<keyword evidence="3" id="KW-1185">Reference proteome</keyword>
<evidence type="ECO:0000259" key="1">
    <source>
        <dbReference type="Pfam" id="PF06967"/>
    </source>
</evidence>
<proteinExistence type="predicted"/>
<dbReference type="RefSeq" id="WP_254014401.1">
    <property type="nucleotide sequence ID" value="NZ_JAMZMM010000373.1"/>
</dbReference>
<dbReference type="InterPro" id="IPR009717">
    <property type="entry name" value="Mo-dep_Nase_C"/>
</dbReference>
<evidence type="ECO:0000313" key="2">
    <source>
        <dbReference type="EMBL" id="MCP2731667.1"/>
    </source>
</evidence>
<reference evidence="2" key="1">
    <citation type="submission" date="2022-06" db="EMBL/GenBank/DDBJ databases">
        <title>New cyanobacteria of genus Symplocastrum in benthos of Lake Baikal.</title>
        <authorList>
            <person name="Sorokovikova E."/>
            <person name="Tikhonova I."/>
            <person name="Krasnopeev A."/>
            <person name="Evseev P."/>
            <person name="Gladkikh A."/>
            <person name="Belykh O."/>
        </authorList>
    </citation>
    <scope>NUCLEOTIDE SEQUENCE</scope>
    <source>
        <strain evidence="2">BBK-W-15</strain>
    </source>
</reference>
<accession>A0AAE3GX31</accession>
<dbReference type="Proteomes" id="UP001204953">
    <property type="component" value="Unassembled WGS sequence"/>
</dbReference>
<organism evidence="2 3">
    <name type="scientific">Limnofasciculus baicalensis BBK-W-15</name>
    <dbReference type="NCBI Taxonomy" id="2699891"/>
    <lineage>
        <taxon>Bacteria</taxon>
        <taxon>Bacillati</taxon>
        <taxon>Cyanobacteriota</taxon>
        <taxon>Cyanophyceae</taxon>
        <taxon>Coleofasciculales</taxon>
        <taxon>Coleofasciculaceae</taxon>
        <taxon>Limnofasciculus</taxon>
        <taxon>Limnofasciculus baicalensis</taxon>
    </lineage>
</organism>
<evidence type="ECO:0000313" key="3">
    <source>
        <dbReference type="Proteomes" id="UP001204953"/>
    </source>
</evidence>
<dbReference type="EMBL" id="JAMZMM010000373">
    <property type="protein sequence ID" value="MCP2731667.1"/>
    <property type="molecule type" value="Genomic_DNA"/>
</dbReference>
<comment type="caution">
    <text evidence="2">The sequence shown here is derived from an EMBL/GenBank/DDBJ whole genome shotgun (WGS) entry which is preliminary data.</text>
</comment>
<name>A0AAE3GX31_9CYAN</name>
<dbReference type="Pfam" id="PF06967">
    <property type="entry name" value="Mo-nitro_C"/>
    <property type="match status" value="1"/>
</dbReference>
<sequence>MNVSQYTTKKLILTSWIGSSQGQSSLNDSTSNFSDIEISTPHSPLQKTYSPLQPKKGLDLLKPVKQWLDSIEIHNEKQADLICQVIPAQCPFEREIKVFGRTLLRIPPLCKLNPIYDELVGLRFRALCYLVDECGK</sequence>
<dbReference type="AlphaFoldDB" id="A0AAE3GX31"/>
<protein>
    <submittedName>
        <fullName evidence="2">Mo-dependent nitrogenase C-terminal domain-containing protein</fullName>
    </submittedName>
</protein>